<dbReference type="InterPro" id="IPR006551">
    <property type="entry name" value="Polynucleotide_phosphatase"/>
</dbReference>
<organism evidence="10 11">
    <name type="scientific">Stephania yunnanensis</name>
    <dbReference type="NCBI Taxonomy" id="152371"/>
    <lineage>
        <taxon>Eukaryota</taxon>
        <taxon>Viridiplantae</taxon>
        <taxon>Streptophyta</taxon>
        <taxon>Embryophyta</taxon>
        <taxon>Tracheophyta</taxon>
        <taxon>Spermatophyta</taxon>
        <taxon>Magnoliopsida</taxon>
        <taxon>Ranunculales</taxon>
        <taxon>Menispermaceae</taxon>
        <taxon>Menispermoideae</taxon>
        <taxon>Cissampelideae</taxon>
        <taxon>Stephania</taxon>
    </lineage>
</organism>
<evidence type="ECO:0000256" key="5">
    <source>
        <dbReference type="ARBA" id="ARBA00022833"/>
    </source>
</evidence>
<dbReference type="InterPro" id="IPR006549">
    <property type="entry name" value="HAD-SF_hydro_IIIA"/>
</dbReference>
<accession>A0AAP0K2H6</accession>
<evidence type="ECO:0000256" key="2">
    <source>
        <dbReference type="ARBA" id="ARBA00022723"/>
    </source>
</evidence>
<gene>
    <name evidence="10" type="ORF">Syun_013298</name>
</gene>
<comment type="subcellular location">
    <subcellularLocation>
        <location evidence="1">Nucleus</location>
    </subcellularLocation>
</comment>
<keyword evidence="6" id="KW-0238">DNA-binding</keyword>
<evidence type="ECO:0000256" key="1">
    <source>
        <dbReference type="ARBA" id="ARBA00004123"/>
    </source>
</evidence>
<comment type="caution">
    <text evidence="10">The sequence shown here is derived from an EMBL/GenBank/DDBJ whole genome shotgun (WGS) entry which is preliminary data.</text>
</comment>
<protein>
    <recommendedName>
        <fullName evidence="9">PARP-type domain-containing protein</fullName>
    </recommendedName>
</protein>
<dbReference type="GO" id="GO:0046403">
    <property type="term" value="F:polynucleotide 3'-phosphatase activity"/>
    <property type="evidence" value="ECO:0007669"/>
    <property type="project" value="TreeGrafter"/>
</dbReference>
<dbReference type="SMART" id="SM01336">
    <property type="entry name" value="zf-PARP"/>
    <property type="match status" value="1"/>
</dbReference>
<dbReference type="Pfam" id="PF08645">
    <property type="entry name" value="PNK3P"/>
    <property type="match status" value="1"/>
</dbReference>
<dbReference type="NCBIfam" id="TIGR01664">
    <property type="entry name" value="DNA-3'-Pase"/>
    <property type="match status" value="1"/>
</dbReference>
<dbReference type="GO" id="GO:0003690">
    <property type="term" value="F:double-stranded DNA binding"/>
    <property type="evidence" value="ECO:0007669"/>
    <property type="project" value="TreeGrafter"/>
</dbReference>
<keyword evidence="5" id="KW-0862">Zinc</keyword>
<dbReference type="Pfam" id="PF00645">
    <property type="entry name" value="zf-PARP"/>
    <property type="match status" value="1"/>
</dbReference>
<dbReference type="Gene3D" id="3.40.50.1000">
    <property type="entry name" value="HAD superfamily/HAD-like"/>
    <property type="match status" value="1"/>
</dbReference>
<dbReference type="Gene3D" id="3.30.1740.10">
    <property type="entry name" value="Zinc finger, PARP-type"/>
    <property type="match status" value="1"/>
</dbReference>
<evidence type="ECO:0000256" key="3">
    <source>
        <dbReference type="ARBA" id="ARBA00022737"/>
    </source>
</evidence>
<dbReference type="InterPro" id="IPR036412">
    <property type="entry name" value="HAD-like_sf"/>
</dbReference>
<dbReference type="SUPFAM" id="SSF56784">
    <property type="entry name" value="HAD-like"/>
    <property type="match status" value="1"/>
</dbReference>
<feature type="domain" description="PARP-type" evidence="9">
    <location>
        <begin position="10"/>
        <end position="85"/>
    </location>
</feature>
<proteinExistence type="predicted"/>
<dbReference type="InterPro" id="IPR023214">
    <property type="entry name" value="HAD_sf"/>
</dbReference>
<evidence type="ECO:0000256" key="7">
    <source>
        <dbReference type="ARBA" id="ARBA00023242"/>
    </source>
</evidence>
<keyword evidence="3" id="KW-0677">Repeat</keyword>
<dbReference type="AlphaFoldDB" id="A0AAP0K2H6"/>
<dbReference type="SUPFAM" id="SSF57716">
    <property type="entry name" value="Glucocorticoid receptor-like (DNA-binding domain)"/>
    <property type="match status" value="1"/>
</dbReference>
<dbReference type="InterPro" id="IPR001510">
    <property type="entry name" value="Znf_PARP"/>
</dbReference>
<dbReference type="InterPro" id="IPR036957">
    <property type="entry name" value="Znf_PARP_sf"/>
</dbReference>
<dbReference type="PANTHER" id="PTHR12083">
    <property type="entry name" value="BIFUNCTIONAL POLYNUCLEOTIDE PHOSPHATASE/KINASE"/>
    <property type="match status" value="1"/>
</dbReference>
<dbReference type="NCBIfam" id="TIGR01662">
    <property type="entry name" value="HAD-SF-IIIA"/>
    <property type="match status" value="1"/>
</dbReference>
<evidence type="ECO:0000313" key="10">
    <source>
        <dbReference type="EMBL" id="KAK9143898.1"/>
    </source>
</evidence>
<name>A0AAP0K2H6_9MAGN</name>
<dbReference type="PANTHER" id="PTHR12083:SF9">
    <property type="entry name" value="BIFUNCTIONAL POLYNUCLEOTIDE PHOSPHATASE_KINASE"/>
    <property type="match status" value="1"/>
</dbReference>
<dbReference type="Proteomes" id="UP001420932">
    <property type="component" value="Unassembled WGS sequence"/>
</dbReference>
<dbReference type="EMBL" id="JBBNAF010000005">
    <property type="protein sequence ID" value="KAK9143898.1"/>
    <property type="molecule type" value="Genomic_DNA"/>
</dbReference>
<keyword evidence="7" id="KW-0539">Nucleus</keyword>
<dbReference type="GO" id="GO:0046404">
    <property type="term" value="F:ATP-dependent polydeoxyribonucleotide 5'-hydroxyl-kinase activity"/>
    <property type="evidence" value="ECO:0007669"/>
    <property type="project" value="TreeGrafter"/>
</dbReference>
<dbReference type="FunFam" id="3.30.1740.10:FF:000006">
    <property type="entry name" value="Poly [ADP-ribose] polymerase"/>
    <property type="match status" value="1"/>
</dbReference>
<evidence type="ECO:0000256" key="6">
    <source>
        <dbReference type="ARBA" id="ARBA00023125"/>
    </source>
</evidence>
<keyword evidence="4" id="KW-0863">Zinc-finger</keyword>
<dbReference type="PROSITE" id="PS50064">
    <property type="entry name" value="ZF_PARP_2"/>
    <property type="match status" value="1"/>
</dbReference>
<dbReference type="GO" id="GO:0005634">
    <property type="term" value="C:nucleus"/>
    <property type="evidence" value="ECO:0007669"/>
    <property type="project" value="UniProtKB-SubCell"/>
</dbReference>
<dbReference type="GO" id="GO:0008270">
    <property type="term" value="F:zinc ion binding"/>
    <property type="evidence" value="ECO:0007669"/>
    <property type="project" value="UniProtKB-KW"/>
</dbReference>
<evidence type="ECO:0000256" key="8">
    <source>
        <dbReference type="SAM" id="MobiDB-lite"/>
    </source>
</evidence>
<keyword evidence="11" id="KW-1185">Reference proteome</keyword>
<dbReference type="InterPro" id="IPR013954">
    <property type="entry name" value="PNK3P"/>
</dbReference>
<sequence>MAASSSTKKIVAEYAKSGRSACKKCGESISASALRLGLVSRDARGFDMTKWHHLSCCPMDSKSIGSAEKINGFALLKASDQEALKLIVAEHDRSQDKDSHGENDEKETSNKDKVKEFKVRKTDSALEEIETPNSKKSKPVESGEEAKLEIIFSTSDIQDNYKGATLLPEWKAFQTIIFLEQDEGLRDSSKIAAFDFDGCLRIHPVGPDAWSLLYSCIPEKLKGLYDDGYKLVIFTNESNIERWKNKRQVAVDSKVGRLNNFIKHVNVPIQRIKIQSFCTGVGEPYLGLKNLRIKSVFAVTNLIDVFIACGLGKSVGQTQDPFRKPKPGMWRIMEQQFNSGIAIDMDQSFYVGDAAGRHNDHSDADIKFAQVTWASVASLAKRPFAELRKFNFLSSFRSSWAGKSNEQLLHWLDLEQG</sequence>
<evidence type="ECO:0000259" key="9">
    <source>
        <dbReference type="PROSITE" id="PS50064"/>
    </source>
</evidence>
<evidence type="ECO:0000256" key="4">
    <source>
        <dbReference type="ARBA" id="ARBA00022771"/>
    </source>
</evidence>
<keyword evidence="2" id="KW-0479">Metal-binding</keyword>
<reference evidence="10 11" key="1">
    <citation type="submission" date="2024-01" db="EMBL/GenBank/DDBJ databases">
        <title>Genome assemblies of Stephania.</title>
        <authorList>
            <person name="Yang L."/>
        </authorList>
    </citation>
    <scope>NUCLEOTIDE SEQUENCE [LARGE SCALE GENOMIC DNA]</scope>
    <source>
        <strain evidence="10">YNDBR</strain>
        <tissue evidence="10">Leaf</tissue>
    </source>
</reference>
<dbReference type="GO" id="GO:0006281">
    <property type="term" value="P:DNA repair"/>
    <property type="evidence" value="ECO:0007669"/>
    <property type="project" value="TreeGrafter"/>
</dbReference>
<feature type="region of interest" description="Disordered" evidence="8">
    <location>
        <begin position="91"/>
        <end position="114"/>
    </location>
</feature>
<evidence type="ECO:0000313" key="11">
    <source>
        <dbReference type="Proteomes" id="UP001420932"/>
    </source>
</evidence>